<dbReference type="SUPFAM" id="SSF49265">
    <property type="entry name" value="Fibronectin type III"/>
    <property type="match status" value="1"/>
</dbReference>
<reference evidence="9" key="1">
    <citation type="submission" date="2025-08" db="UniProtKB">
        <authorList>
            <consortium name="Ensembl"/>
        </authorList>
    </citation>
    <scope>IDENTIFICATION</scope>
</reference>
<evidence type="ECO:0000256" key="3">
    <source>
        <dbReference type="ARBA" id="ARBA00022525"/>
    </source>
</evidence>
<dbReference type="InterPro" id="IPR036116">
    <property type="entry name" value="FN3_sf"/>
</dbReference>
<organism evidence="9 10">
    <name type="scientific">Leptobrachium leishanense</name>
    <name type="common">Leishan spiny toad</name>
    <dbReference type="NCBI Taxonomy" id="445787"/>
    <lineage>
        <taxon>Eukaryota</taxon>
        <taxon>Metazoa</taxon>
        <taxon>Chordata</taxon>
        <taxon>Craniata</taxon>
        <taxon>Vertebrata</taxon>
        <taxon>Euteleostomi</taxon>
        <taxon>Amphibia</taxon>
        <taxon>Batrachia</taxon>
        <taxon>Anura</taxon>
        <taxon>Pelobatoidea</taxon>
        <taxon>Megophryidae</taxon>
        <taxon>Leptobrachium</taxon>
    </lineage>
</organism>
<protein>
    <recommendedName>
        <fullName evidence="11">Fibronectin type-III domain-containing protein</fullName>
    </recommendedName>
</protein>
<evidence type="ECO:0000256" key="5">
    <source>
        <dbReference type="ARBA" id="ARBA00022989"/>
    </source>
</evidence>
<keyword evidence="3" id="KW-0964">Secreted</keyword>
<dbReference type="CDD" id="cd00063">
    <property type="entry name" value="FN3"/>
    <property type="match status" value="1"/>
</dbReference>
<evidence type="ECO:0000313" key="10">
    <source>
        <dbReference type="Proteomes" id="UP000694569"/>
    </source>
</evidence>
<dbReference type="PANTHER" id="PTHR14470">
    <property type="entry name" value="FIBRONECTIN TYPE III DOMAIN-CONTAINING PROTEIN"/>
    <property type="match status" value="1"/>
</dbReference>
<evidence type="ECO:0008006" key="11">
    <source>
        <dbReference type="Google" id="ProtNLM"/>
    </source>
</evidence>
<keyword evidence="6 8" id="KW-0472">Membrane</keyword>
<evidence type="ECO:0000256" key="7">
    <source>
        <dbReference type="ARBA" id="ARBA00023180"/>
    </source>
</evidence>
<keyword evidence="5 8" id="KW-1133">Transmembrane helix</keyword>
<keyword evidence="7" id="KW-0325">Glycoprotein</keyword>
<dbReference type="InterPro" id="IPR052120">
    <property type="entry name" value="FNDC_type_III_4/5"/>
</dbReference>
<dbReference type="AlphaFoldDB" id="A0A8C5R2U3"/>
<feature type="transmembrane region" description="Helical" evidence="8">
    <location>
        <begin position="108"/>
        <end position="126"/>
    </location>
</feature>
<dbReference type="PANTHER" id="PTHR14470:SF2">
    <property type="entry name" value="FIBRONECTIN TYPE III DOMAIN-CONTAINING PROTEIN 4"/>
    <property type="match status" value="1"/>
</dbReference>
<accession>A0A8C5R2U3</accession>
<dbReference type="Proteomes" id="UP000694569">
    <property type="component" value="Unplaced"/>
</dbReference>
<dbReference type="GO" id="GO:0005886">
    <property type="term" value="C:plasma membrane"/>
    <property type="evidence" value="ECO:0007669"/>
    <property type="project" value="TreeGrafter"/>
</dbReference>
<evidence type="ECO:0000256" key="4">
    <source>
        <dbReference type="ARBA" id="ARBA00022692"/>
    </source>
</evidence>
<reference evidence="9" key="2">
    <citation type="submission" date="2025-09" db="UniProtKB">
        <authorList>
            <consortium name="Ensembl"/>
        </authorList>
    </citation>
    <scope>IDENTIFICATION</scope>
</reference>
<evidence type="ECO:0000256" key="8">
    <source>
        <dbReference type="SAM" id="Phobius"/>
    </source>
</evidence>
<dbReference type="GO" id="GO:0005576">
    <property type="term" value="C:extracellular region"/>
    <property type="evidence" value="ECO:0007669"/>
    <property type="project" value="UniProtKB-SubCell"/>
</dbReference>
<evidence type="ECO:0000256" key="1">
    <source>
        <dbReference type="ARBA" id="ARBA00004167"/>
    </source>
</evidence>
<evidence type="ECO:0000256" key="2">
    <source>
        <dbReference type="ARBA" id="ARBA00004613"/>
    </source>
</evidence>
<dbReference type="Gene3D" id="2.60.40.10">
    <property type="entry name" value="Immunoglobulins"/>
    <property type="match status" value="1"/>
</dbReference>
<evidence type="ECO:0000256" key="6">
    <source>
        <dbReference type="ARBA" id="ARBA00023136"/>
    </source>
</evidence>
<dbReference type="GeneTree" id="ENSGT00390000004923"/>
<dbReference type="InterPro" id="IPR003961">
    <property type="entry name" value="FN3_dom"/>
</dbReference>
<dbReference type="GO" id="GO:0050728">
    <property type="term" value="P:negative regulation of inflammatory response"/>
    <property type="evidence" value="ECO:0007669"/>
    <property type="project" value="TreeGrafter"/>
</dbReference>
<dbReference type="OrthoDB" id="5843172at2759"/>
<feature type="transmembrane region" description="Helical" evidence="8">
    <location>
        <begin position="22"/>
        <end position="43"/>
    </location>
</feature>
<proteinExistence type="predicted"/>
<name>A0A8C5R2U3_9ANUR</name>
<sequence>MTDSSALKSKGTVWGLRAPEMAYIPMYLNPAVLVLFSCDLCLVRGNRPPSPVNVTVTQLKANSATVSWDVPEGDIIIGYAISQQVRYCSSRHKTWGTWDRRHQLSHNYIIIIIMIYIAPTVSTVLYNKQRERGTDKQTRALLIGVYNLEGLGLRIGRPGEFYWMAGSLVTVVWEWWGHRSSFNPV</sequence>
<comment type="subcellular location">
    <subcellularLocation>
        <location evidence="1">Membrane</location>
        <topology evidence="1">Single-pass membrane protein</topology>
    </subcellularLocation>
    <subcellularLocation>
        <location evidence="2">Secreted</location>
    </subcellularLocation>
</comment>
<dbReference type="InterPro" id="IPR013783">
    <property type="entry name" value="Ig-like_fold"/>
</dbReference>
<evidence type="ECO:0000313" key="9">
    <source>
        <dbReference type="Ensembl" id="ENSLLEP00000045881.1"/>
    </source>
</evidence>
<keyword evidence="4 8" id="KW-0812">Transmembrane</keyword>
<dbReference type="Ensembl" id="ENSLLET00000047713.1">
    <property type="protein sequence ID" value="ENSLLEP00000045881.1"/>
    <property type="gene ID" value="ENSLLEG00000029114.1"/>
</dbReference>
<keyword evidence="10" id="KW-1185">Reference proteome</keyword>